<dbReference type="Pfam" id="PF16930">
    <property type="entry name" value="Porin_5"/>
    <property type="match status" value="2"/>
</dbReference>
<gene>
    <name evidence="2" type="ORF">K8I29_14370</name>
</gene>
<feature type="transmembrane region" description="Helical" evidence="1">
    <location>
        <begin position="12"/>
        <end position="33"/>
    </location>
</feature>
<keyword evidence="1" id="KW-0472">Membrane</keyword>
<reference evidence="2" key="1">
    <citation type="journal article" date="2021" name="bioRxiv">
        <title>Unraveling nitrogen, sulfur and carbon metabolic pathways and microbial community transcriptional responses to substrate deprivation and toxicity stresses in a bioreactor mimicking anoxic brackish coastal sediment conditions.</title>
        <authorList>
            <person name="Martins P.D."/>
            <person name="Echeveste M.J."/>
            <person name="Arshad A."/>
            <person name="Kurth J."/>
            <person name="Ouboter H."/>
            <person name="Jetten M.S.M."/>
            <person name="Welte C.U."/>
        </authorList>
    </citation>
    <scope>NUCLEOTIDE SEQUENCE</scope>
    <source>
        <strain evidence="2">MAG_39</strain>
    </source>
</reference>
<proteinExistence type="predicted"/>
<evidence type="ECO:0000256" key="1">
    <source>
        <dbReference type="SAM" id="Phobius"/>
    </source>
</evidence>
<dbReference type="SUPFAM" id="SSF56935">
    <property type="entry name" value="Porins"/>
    <property type="match status" value="1"/>
</dbReference>
<organism evidence="2 3">
    <name type="scientific">Candidatus Nitrobium versatile</name>
    <dbReference type="NCBI Taxonomy" id="2884831"/>
    <lineage>
        <taxon>Bacteria</taxon>
        <taxon>Pseudomonadati</taxon>
        <taxon>Nitrospirota</taxon>
        <taxon>Nitrospiria</taxon>
        <taxon>Nitrospirales</taxon>
        <taxon>Nitrospiraceae</taxon>
        <taxon>Candidatus Nitrobium</taxon>
    </lineage>
</organism>
<keyword evidence="1" id="KW-1133">Transmembrane helix</keyword>
<dbReference type="InterPro" id="IPR032638">
    <property type="entry name" value="Porin_5"/>
</dbReference>
<evidence type="ECO:0000313" key="2">
    <source>
        <dbReference type="EMBL" id="MBZ0157379.1"/>
    </source>
</evidence>
<accession>A0A953JD30</accession>
<comment type="caution">
    <text evidence="2">The sequence shown here is derived from an EMBL/GenBank/DDBJ whole genome shotgun (WGS) entry which is preliminary data.</text>
</comment>
<reference evidence="2" key="2">
    <citation type="submission" date="2021-08" db="EMBL/GenBank/DDBJ databases">
        <authorList>
            <person name="Dalcin Martins P."/>
        </authorList>
    </citation>
    <scope>NUCLEOTIDE SEQUENCE</scope>
    <source>
        <strain evidence="2">MAG_39</strain>
    </source>
</reference>
<name>A0A953JD30_9BACT</name>
<protein>
    <submittedName>
        <fullName evidence="2">Porin</fullName>
    </submittedName>
</protein>
<keyword evidence="1" id="KW-0812">Transmembrane</keyword>
<dbReference type="Proteomes" id="UP000705867">
    <property type="component" value="Unassembled WGS sequence"/>
</dbReference>
<dbReference type="EMBL" id="JAIOIV010000112">
    <property type="protein sequence ID" value="MBZ0157379.1"/>
    <property type="molecule type" value="Genomic_DNA"/>
</dbReference>
<sequence length="413" mass="46322">MKRKGVEAKSIWIVVLFLIICMAAVLVTSVSFAGEAHLVDKLVEKGVLTRAEAEAILNESRQEAAKAKAETKEPKIPEWVQNTKLKGDMRLRYQYEDREGGEQRERGRYRLRLSVESKIVDTVKVGFGLATGSGDPRSTNQTFTNSFEKPTVRIDYAFAEWHPTEWFRLTGGKMQNPLWRPSDLLWDSDITPEGVAAQFPYRASKEFELFLNSAFFVLDERGSGGDPTMFALQPGLSWNIADTANLKLAASYYGFAGLKGLALDHTSGTNTLSGGKLQSDYDSYGASAQLSFKKIADMLPYLAVYGEYIKNPDPDEENNGYIAGVLIGHKKIGKLWDWQLGYSYRDLKKDAWLDIFPDSDFHGGDTGVKGHEALFNLGLAKNIWLGLDYYHTENSKGTKEKENLAQVDFNFKF</sequence>
<dbReference type="AlphaFoldDB" id="A0A953JD30"/>
<evidence type="ECO:0000313" key="3">
    <source>
        <dbReference type="Proteomes" id="UP000705867"/>
    </source>
</evidence>